<keyword evidence="5 7" id="KW-0326">Glycosidase</keyword>
<feature type="signal peptide" evidence="8">
    <location>
        <begin position="1"/>
        <end position="16"/>
    </location>
</feature>
<dbReference type="InterPro" id="IPR017853">
    <property type="entry name" value="GH"/>
</dbReference>
<protein>
    <recommendedName>
        <fullName evidence="7">Beta-xylanase</fullName>
        <ecNumber evidence="7">3.2.1.8</ecNumber>
    </recommendedName>
</protein>
<reference evidence="10" key="1">
    <citation type="submission" date="2022-10" db="EMBL/GenBank/DDBJ databases">
        <title>Determination and structural analysis of whole genome sequence of Sarocladium strictum F4-1.</title>
        <authorList>
            <person name="Hu L."/>
            <person name="Jiang Y."/>
        </authorList>
    </citation>
    <scope>NUCLEOTIDE SEQUENCE</scope>
    <source>
        <strain evidence="10">F4-1</strain>
    </source>
</reference>
<organism evidence="10 11">
    <name type="scientific">Sarocladium strictum</name>
    <name type="common">Black bundle disease fungus</name>
    <name type="synonym">Acremonium strictum</name>
    <dbReference type="NCBI Taxonomy" id="5046"/>
    <lineage>
        <taxon>Eukaryota</taxon>
        <taxon>Fungi</taxon>
        <taxon>Dikarya</taxon>
        <taxon>Ascomycota</taxon>
        <taxon>Pezizomycotina</taxon>
        <taxon>Sordariomycetes</taxon>
        <taxon>Hypocreomycetidae</taxon>
        <taxon>Hypocreales</taxon>
        <taxon>Sarocladiaceae</taxon>
        <taxon>Sarocladium</taxon>
    </lineage>
</organism>
<dbReference type="PRINTS" id="PR00134">
    <property type="entry name" value="GLHYDRLASE10"/>
</dbReference>
<keyword evidence="4 7" id="KW-0119">Carbohydrate metabolism</keyword>
<dbReference type="AlphaFoldDB" id="A0AA39GHX1"/>
<dbReference type="Gene3D" id="3.20.20.80">
    <property type="entry name" value="Glycosidases"/>
    <property type="match status" value="1"/>
</dbReference>
<dbReference type="PANTHER" id="PTHR31490:SF76">
    <property type="entry name" value="ENDO-1,4-BETA-XYLANASE C"/>
    <property type="match status" value="1"/>
</dbReference>
<accession>A0AA39GHX1</accession>
<feature type="chain" id="PRO_5041315064" description="Beta-xylanase" evidence="8">
    <location>
        <begin position="17"/>
        <end position="321"/>
    </location>
</feature>
<sequence>MKAVTAALVAASLASAAPSKRQAASLNDLFVAKGKEYFGTITDPGLLQNSQDTAAILATFGQVTPENSMKWDATEPTKGGFSLSGGQQVVDFAKQNGLLVRGHTLLWHAQLPSWVEAITDPAELTTVIQEHIAGVAGQFAGSMHHWDVVNEILNEDGSLRDSVFSRVLGDKFVSIAFEAARAADPSAKLYINDYNLDSGSYPKVANGMVPKVTEWLAAGVPIDGIGSQSHLGSSAGTQSALEALAGTGVSAVAVTELDIENAPASDYVAVVNACLAVEKCVGITVWGVSDANSWRQGENPLLYDGSYQPKEAYNAIADALQ</sequence>
<dbReference type="InterPro" id="IPR044846">
    <property type="entry name" value="GH10"/>
</dbReference>
<evidence type="ECO:0000256" key="3">
    <source>
        <dbReference type="ARBA" id="ARBA00022801"/>
    </source>
</evidence>
<comment type="caution">
    <text evidence="10">The sequence shown here is derived from an EMBL/GenBank/DDBJ whole genome shotgun (WGS) entry which is preliminary data.</text>
</comment>
<comment type="similarity">
    <text evidence="1 7">Belongs to the glycosyl hydrolase 10 (cellulase F) family.</text>
</comment>
<keyword evidence="2 8" id="KW-0732">Signal</keyword>
<evidence type="ECO:0000256" key="7">
    <source>
        <dbReference type="RuleBase" id="RU361174"/>
    </source>
</evidence>
<dbReference type="SUPFAM" id="SSF51445">
    <property type="entry name" value="(Trans)glycosidases"/>
    <property type="match status" value="1"/>
</dbReference>
<evidence type="ECO:0000256" key="5">
    <source>
        <dbReference type="ARBA" id="ARBA00023295"/>
    </source>
</evidence>
<evidence type="ECO:0000256" key="4">
    <source>
        <dbReference type="ARBA" id="ARBA00023277"/>
    </source>
</evidence>
<evidence type="ECO:0000256" key="8">
    <source>
        <dbReference type="SAM" id="SignalP"/>
    </source>
</evidence>
<keyword evidence="6 7" id="KW-0624">Polysaccharide degradation</keyword>
<evidence type="ECO:0000256" key="6">
    <source>
        <dbReference type="ARBA" id="ARBA00023326"/>
    </source>
</evidence>
<dbReference type="GO" id="GO:0031176">
    <property type="term" value="F:endo-1,4-beta-xylanase activity"/>
    <property type="evidence" value="ECO:0007669"/>
    <property type="project" value="UniProtKB-EC"/>
</dbReference>
<evidence type="ECO:0000256" key="2">
    <source>
        <dbReference type="ARBA" id="ARBA00022729"/>
    </source>
</evidence>
<gene>
    <name evidence="10" type="ORF">NLU13_5297</name>
</gene>
<dbReference type="EMBL" id="JAPDFR010000004">
    <property type="protein sequence ID" value="KAK0386983.1"/>
    <property type="molecule type" value="Genomic_DNA"/>
</dbReference>
<dbReference type="GO" id="GO:0000272">
    <property type="term" value="P:polysaccharide catabolic process"/>
    <property type="evidence" value="ECO:0007669"/>
    <property type="project" value="UniProtKB-KW"/>
</dbReference>
<evidence type="ECO:0000313" key="10">
    <source>
        <dbReference type="EMBL" id="KAK0386983.1"/>
    </source>
</evidence>
<dbReference type="PROSITE" id="PS51760">
    <property type="entry name" value="GH10_2"/>
    <property type="match status" value="1"/>
</dbReference>
<keyword evidence="3 7" id="KW-0378">Hydrolase</keyword>
<name>A0AA39GHX1_SARSR</name>
<proteinExistence type="inferred from homology"/>
<evidence type="ECO:0000256" key="1">
    <source>
        <dbReference type="ARBA" id="ARBA00007495"/>
    </source>
</evidence>
<dbReference type="Proteomes" id="UP001175261">
    <property type="component" value="Unassembled WGS sequence"/>
</dbReference>
<dbReference type="PANTHER" id="PTHR31490">
    <property type="entry name" value="GLYCOSYL HYDROLASE"/>
    <property type="match status" value="1"/>
</dbReference>
<dbReference type="SMART" id="SM00633">
    <property type="entry name" value="Glyco_10"/>
    <property type="match status" value="1"/>
</dbReference>
<comment type="catalytic activity">
    <reaction evidence="7">
        <text>Endohydrolysis of (1-&gt;4)-beta-D-xylosidic linkages in xylans.</text>
        <dbReference type="EC" id="3.2.1.8"/>
    </reaction>
</comment>
<evidence type="ECO:0000259" key="9">
    <source>
        <dbReference type="PROSITE" id="PS51760"/>
    </source>
</evidence>
<keyword evidence="11" id="KW-1185">Reference proteome</keyword>
<dbReference type="Pfam" id="PF00331">
    <property type="entry name" value="Glyco_hydro_10"/>
    <property type="match status" value="1"/>
</dbReference>
<evidence type="ECO:0000313" key="11">
    <source>
        <dbReference type="Proteomes" id="UP001175261"/>
    </source>
</evidence>
<feature type="domain" description="GH10" evidence="9">
    <location>
        <begin position="23"/>
        <end position="319"/>
    </location>
</feature>
<dbReference type="InterPro" id="IPR001000">
    <property type="entry name" value="GH10_dom"/>
</dbReference>
<dbReference type="EC" id="3.2.1.8" evidence="7"/>